<evidence type="ECO:0000313" key="3">
    <source>
        <dbReference type="Proteomes" id="UP000233256"/>
    </source>
</evidence>
<comment type="caution">
    <text evidence="2">The sequence shown here is derived from an EMBL/GenBank/DDBJ whole genome shotgun (WGS) entry which is preliminary data.</text>
</comment>
<sequence>MELRNIGETIGSNLDMGIHICHLYKSTDELLVPLADFFAGANGAGQKFAFAFNGELDNINLIGAISGTNPMLFQAIQDGSAVPISFDSISDDSGNMDTLKTINMICDMERESLAAGYAGLRIAGNIAINGSDWDNVMAFESRLNSLVSNLEVSAMCAYSLQQCGPSRIVDAVSTHHGTIVDRDGSTNMVTRSGNPERDRINVTLEKMAGLLGGCSHSKSLNGISSREYRASRDEYIPICSYCKSMRSTDIWLSTEDYVASRWRTDFTHSICPECLEKVYDRIRKFKIQEA</sequence>
<dbReference type="AlphaFoldDB" id="A0A2N1PR09"/>
<reference evidence="2 3" key="1">
    <citation type="journal article" date="2017" name="ISME J.">
        <title>Potential for microbial H2 and metal transformations associated with novel bacteria and archaea in deep terrestrial subsurface sediments.</title>
        <authorList>
            <person name="Hernsdorf A.W."/>
            <person name="Amano Y."/>
            <person name="Miyakawa K."/>
            <person name="Ise K."/>
            <person name="Suzuki Y."/>
            <person name="Anantharaman K."/>
            <person name="Probst A."/>
            <person name="Burstein D."/>
            <person name="Thomas B.C."/>
            <person name="Banfield J.F."/>
        </authorList>
    </citation>
    <scope>NUCLEOTIDE SEQUENCE [LARGE SCALE GENOMIC DNA]</scope>
    <source>
        <strain evidence="2">HGW-Wallbacteria-1</strain>
    </source>
</reference>
<dbReference type="Pfam" id="PF14417">
    <property type="entry name" value="MEDS"/>
    <property type="match status" value="1"/>
</dbReference>
<evidence type="ECO:0000259" key="1">
    <source>
        <dbReference type="Pfam" id="PF14417"/>
    </source>
</evidence>
<name>A0A2N1PR09_9BACT</name>
<dbReference type="EMBL" id="PGXC01000004">
    <property type="protein sequence ID" value="PKK90776.1"/>
    <property type="molecule type" value="Genomic_DNA"/>
</dbReference>
<gene>
    <name evidence="2" type="ORF">CVV64_07820</name>
</gene>
<feature type="domain" description="MEDS" evidence="1">
    <location>
        <begin position="19"/>
        <end position="175"/>
    </location>
</feature>
<proteinExistence type="predicted"/>
<protein>
    <recommendedName>
        <fullName evidence="1">MEDS domain-containing protein</fullName>
    </recommendedName>
</protein>
<dbReference type="InterPro" id="IPR025847">
    <property type="entry name" value="MEDS_domain"/>
</dbReference>
<evidence type="ECO:0000313" key="2">
    <source>
        <dbReference type="EMBL" id="PKK90776.1"/>
    </source>
</evidence>
<accession>A0A2N1PR09</accession>
<organism evidence="2 3">
    <name type="scientific">Candidatus Wallbacteria bacterium HGW-Wallbacteria-1</name>
    <dbReference type="NCBI Taxonomy" id="2013854"/>
    <lineage>
        <taxon>Bacteria</taxon>
        <taxon>Candidatus Walliibacteriota</taxon>
    </lineage>
</organism>
<dbReference type="Proteomes" id="UP000233256">
    <property type="component" value="Unassembled WGS sequence"/>
</dbReference>